<dbReference type="EMBL" id="BAFN01000001">
    <property type="protein sequence ID" value="GAN33167.1"/>
    <property type="molecule type" value="Genomic_DNA"/>
</dbReference>
<protein>
    <submittedName>
        <fullName evidence="1">Gluconolactonase</fullName>
    </submittedName>
</protein>
<proteinExistence type="predicted"/>
<accession>A0ABQ0JWY6</accession>
<evidence type="ECO:0000313" key="2">
    <source>
        <dbReference type="Proteomes" id="UP000032309"/>
    </source>
</evidence>
<keyword evidence="2" id="KW-1185">Reference proteome</keyword>
<dbReference type="SUPFAM" id="SSF101898">
    <property type="entry name" value="NHL repeat"/>
    <property type="match status" value="1"/>
</dbReference>
<dbReference type="Gene3D" id="2.120.10.30">
    <property type="entry name" value="TolB, C-terminal domain"/>
    <property type="match status" value="1"/>
</dbReference>
<name>A0ABQ0JWY6_9BACT</name>
<dbReference type="Proteomes" id="UP000032309">
    <property type="component" value="Unassembled WGS sequence"/>
</dbReference>
<comment type="caution">
    <text evidence="1">The sequence shown here is derived from an EMBL/GenBank/DDBJ whole genome shotgun (WGS) entry which is preliminary data.</text>
</comment>
<evidence type="ECO:0000313" key="1">
    <source>
        <dbReference type="EMBL" id="GAN33167.1"/>
    </source>
</evidence>
<gene>
    <name evidence="1" type="ORF">BROSI_A1684</name>
</gene>
<sequence length="101" mass="11298">MSDGLTTDDAGNIYITDMENAAIHRIDQGGKLQTLFKDPRKFHCPDGFSFVPGGVLYFTDSALQDVMMKSAKQIKMSRRIISIDFIPVFRQLLVISQKTGV</sequence>
<organism evidence="1 2">
    <name type="scientific">Candidatus Brocadia sinica JPN1</name>
    <dbReference type="NCBI Taxonomy" id="1197129"/>
    <lineage>
        <taxon>Bacteria</taxon>
        <taxon>Pseudomonadati</taxon>
        <taxon>Planctomycetota</taxon>
        <taxon>Candidatus Brocadiia</taxon>
        <taxon>Candidatus Brocadiales</taxon>
        <taxon>Candidatus Brocadiaceae</taxon>
        <taxon>Candidatus Brocadia</taxon>
    </lineage>
</organism>
<dbReference type="InterPro" id="IPR011042">
    <property type="entry name" value="6-blade_b-propeller_TolB-like"/>
</dbReference>
<reference evidence="2" key="1">
    <citation type="journal article" date="2015" name="Genome Announc.">
        <title>Draft Genome Sequence of an Anaerobic Ammonium-Oxidizing Bacterium, "Candidatus Brocadia sinica".</title>
        <authorList>
            <person name="Oshiki M."/>
            <person name="Shinyako-Hata K."/>
            <person name="Satoh H."/>
            <person name="Okabe S."/>
        </authorList>
    </citation>
    <scope>NUCLEOTIDE SEQUENCE [LARGE SCALE GENOMIC DNA]</scope>
    <source>
        <strain evidence="2">JPN1</strain>
    </source>
</reference>
<dbReference type="RefSeq" id="WP_052563223.1">
    <property type="nucleotide sequence ID" value="NZ_BAFN01000001.1"/>
</dbReference>